<evidence type="ECO:0000313" key="1">
    <source>
        <dbReference type="EMBL" id="PSK56664.1"/>
    </source>
</evidence>
<gene>
    <name evidence="1" type="ORF">B9Z65_6288</name>
</gene>
<keyword evidence="2" id="KW-1185">Reference proteome</keyword>
<sequence length="120" mass="13795">MHYFNSTDLLNTLIWDVQDDAAVLDGISKAGVRDLFQAWVTQATANVDPDSREIEDPRYRFCIHVDDEAMRSVLQFLDTRDSRVFEEGYVNLVAAEWEPDPDEEEMSPISKAPRLTMWVG</sequence>
<dbReference type="AlphaFoldDB" id="A0A2P8A877"/>
<dbReference type="OrthoDB" id="4424523at2759"/>
<reference evidence="1 2" key="1">
    <citation type="submission" date="2017-05" db="EMBL/GenBank/DDBJ databases">
        <title>Draft genome sequence of Elsinoe australis.</title>
        <authorList>
            <person name="Cheng Q."/>
        </authorList>
    </citation>
    <scope>NUCLEOTIDE SEQUENCE [LARGE SCALE GENOMIC DNA]</scope>
    <source>
        <strain evidence="1 2">NL1</strain>
    </source>
</reference>
<proteinExistence type="predicted"/>
<dbReference type="EMBL" id="NHZQ01000060">
    <property type="protein sequence ID" value="PSK56664.1"/>
    <property type="molecule type" value="Genomic_DNA"/>
</dbReference>
<dbReference type="Proteomes" id="UP000243723">
    <property type="component" value="Unassembled WGS sequence"/>
</dbReference>
<evidence type="ECO:0000313" key="2">
    <source>
        <dbReference type="Proteomes" id="UP000243723"/>
    </source>
</evidence>
<protein>
    <submittedName>
        <fullName evidence="1">Uncharacterized protein</fullName>
    </submittedName>
</protein>
<comment type="caution">
    <text evidence="1">The sequence shown here is derived from an EMBL/GenBank/DDBJ whole genome shotgun (WGS) entry which is preliminary data.</text>
</comment>
<accession>A0A2P8A877</accession>
<name>A0A2P8A877_9PEZI</name>
<organism evidence="1 2">
    <name type="scientific">Elsinoe australis</name>
    <dbReference type="NCBI Taxonomy" id="40998"/>
    <lineage>
        <taxon>Eukaryota</taxon>
        <taxon>Fungi</taxon>
        <taxon>Dikarya</taxon>
        <taxon>Ascomycota</taxon>
        <taxon>Pezizomycotina</taxon>
        <taxon>Dothideomycetes</taxon>
        <taxon>Dothideomycetidae</taxon>
        <taxon>Myriangiales</taxon>
        <taxon>Elsinoaceae</taxon>
        <taxon>Elsinoe</taxon>
    </lineage>
</organism>